<keyword evidence="4 10" id="KW-0812">Transmembrane</keyword>
<evidence type="ECO:0000256" key="1">
    <source>
        <dbReference type="ARBA" id="ARBA00004571"/>
    </source>
</evidence>
<dbReference type="AlphaFoldDB" id="A0A4Q2UJL2"/>
<dbReference type="InterPro" id="IPR000531">
    <property type="entry name" value="Beta-barrel_TonB"/>
</dbReference>
<organism evidence="16 17">
    <name type="scientific">Spirosoma sordidisoli</name>
    <dbReference type="NCBI Taxonomy" id="2502893"/>
    <lineage>
        <taxon>Bacteria</taxon>
        <taxon>Pseudomonadati</taxon>
        <taxon>Bacteroidota</taxon>
        <taxon>Cytophagia</taxon>
        <taxon>Cytophagales</taxon>
        <taxon>Cytophagaceae</taxon>
        <taxon>Spirosoma</taxon>
    </lineage>
</organism>
<dbReference type="InterPro" id="IPR036942">
    <property type="entry name" value="Beta-barrel_TonB_sf"/>
</dbReference>
<feature type="region of interest" description="Disordered" evidence="12">
    <location>
        <begin position="50"/>
        <end position="70"/>
    </location>
</feature>
<evidence type="ECO:0000256" key="6">
    <source>
        <dbReference type="ARBA" id="ARBA00023077"/>
    </source>
</evidence>
<gene>
    <name evidence="16" type="ORF">EQG79_12090</name>
</gene>
<dbReference type="InterPro" id="IPR012910">
    <property type="entry name" value="Plug_dom"/>
</dbReference>
<dbReference type="Gene3D" id="2.40.170.20">
    <property type="entry name" value="TonB-dependent receptor, beta-barrel domain"/>
    <property type="match status" value="1"/>
</dbReference>
<dbReference type="NCBIfam" id="TIGR04057">
    <property type="entry name" value="SusC_RagA_signa"/>
    <property type="match status" value="1"/>
</dbReference>
<dbReference type="RefSeq" id="WP_129601622.1">
    <property type="nucleotide sequence ID" value="NZ_SBLB01000003.1"/>
</dbReference>
<dbReference type="Pfam" id="PF00593">
    <property type="entry name" value="TonB_dep_Rec_b-barrel"/>
    <property type="match status" value="1"/>
</dbReference>
<keyword evidence="5 13" id="KW-0732">Signal</keyword>
<evidence type="ECO:0000256" key="13">
    <source>
        <dbReference type="SAM" id="SignalP"/>
    </source>
</evidence>
<dbReference type="PROSITE" id="PS52016">
    <property type="entry name" value="TONB_DEPENDENT_REC_3"/>
    <property type="match status" value="1"/>
</dbReference>
<reference evidence="16 17" key="1">
    <citation type="submission" date="2019-01" db="EMBL/GenBank/DDBJ databases">
        <title>Spirosoma flava sp. nov., a propanil-degrading bacterium isolated from herbicide-contaminated soil.</title>
        <authorList>
            <person name="Zhang L."/>
            <person name="Jiang J.-D."/>
        </authorList>
    </citation>
    <scope>NUCLEOTIDE SEQUENCE [LARGE SCALE GENOMIC DNA]</scope>
    <source>
        <strain evidence="16 17">TY50</strain>
    </source>
</reference>
<evidence type="ECO:0000256" key="5">
    <source>
        <dbReference type="ARBA" id="ARBA00022729"/>
    </source>
</evidence>
<keyword evidence="3 10" id="KW-1134">Transmembrane beta strand</keyword>
<keyword evidence="7 10" id="KW-0472">Membrane</keyword>
<evidence type="ECO:0000256" key="2">
    <source>
        <dbReference type="ARBA" id="ARBA00022448"/>
    </source>
</evidence>
<dbReference type="FunFam" id="2.170.130.10:FF:000008">
    <property type="entry name" value="SusC/RagA family TonB-linked outer membrane protein"/>
    <property type="match status" value="1"/>
</dbReference>
<dbReference type="InterPro" id="IPR008969">
    <property type="entry name" value="CarboxyPept-like_regulatory"/>
</dbReference>
<evidence type="ECO:0000313" key="17">
    <source>
        <dbReference type="Proteomes" id="UP000290407"/>
    </source>
</evidence>
<dbReference type="InterPro" id="IPR023997">
    <property type="entry name" value="TonB-dep_OMP_SusC/RagA_CS"/>
</dbReference>
<dbReference type="PANTHER" id="PTHR30069:SF29">
    <property type="entry name" value="HEMOGLOBIN AND HEMOGLOBIN-HAPTOGLOBIN-BINDING PROTEIN 1-RELATED"/>
    <property type="match status" value="1"/>
</dbReference>
<dbReference type="PANTHER" id="PTHR30069">
    <property type="entry name" value="TONB-DEPENDENT OUTER MEMBRANE RECEPTOR"/>
    <property type="match status" value="1"/>
</dbReference>
<comment type="subcellular location">
    <subcellularLocation>
        <location evidence="1 10">Cell outer membrane</location>
        <topology evidence="1 10">Multi-pass membrane protein</topology>
    </subcellularLocation>
</comment>
<feature type="domain" description="TonB-dependent receptor plug" evidence="15">
    <location>
        <begin position="127"/>
        <end position="232"/>
    </location>
</feature>
<evidence type="ECO:0000256" key="7">
    <source>
        <dbReference type="ARBA" id="ARBA00023136"/>
    </source>
</evidence>
<evidence type="ECO:0000256" key="11">
    <source>
        <dbReference type="RuleBase" id="RU003357"/>
    </source>
</evidence>
<dbReference type="EMBL" id="SBLB01000003">
    <property type="protein sequence ID" value="RYC69346.1"/>
    <property type="molecule type" value="Genomic_DNA"/>
</dbReference>
<keyword evidence="2 10" id="KW-0813">Transport</keyword>
<feature type="signal peptide" evidence="13">
    <location>
        <begin position="1"/>
        <end position="36"/>
    </location>
</feature>
<proteinExistence type="inferred from homology"/>
<name>A0A4Q2UJL2_9BACT</name>
<evidence type="ECO:0000256" key="12">
    <source>
        <dbReference type="SAM" id="MobiDB-lite"/>
    </source>
</evidence>
<evidence type="ECO:0000256" key="8">
    <source>
        <dbReference type="ARBA" id="ARBA00023170"/>
    </source>
</evidence>
<accession>A0A4Q2UJL2</accession>
<sequence>MQQHVTSTAGGGCGWLRSVRTTLLIGLVILAGSAFAQQLTGTVTTESGDPLPGVNVVEKGTSRGATTDKSGKYSLSVSRQATLVFSFIGYTRQEVVVGNRSVIDIKMVVDPLALNEVIVVGYGTQKKSSLTGAVSSVTPKDLRALPVISPVQALQGRVPGVSVTNNSSPGSEPVVRIRGVGSISLNPNPLYVIDGIPSGGLNNIDPKDIESLEVLKDASAAAIYGSRAANGVILITTKKGATNGKLTINVDSYYGSQSAWRKLDLLNSQEYIKYGTALLTAAGQPVPGRFSNLNVPIYDGASTTFAQTETDWQDVMFRAAPIQDHQISLSGGNATSRFYTSLGYFSQDGILPFTNYNRQSFRINSDHKVNKFLTIGQTMLASTDFRRLERDGGGRSLLMNIMRMTPYWPVRDPTKIGGFSTTAQGLDATDPENPLRVAEQEQQFQTDRGFKLLGSIFADVKFTDFLRYRFTFGADYANARFNGFLPIYNDGNRSRVIANVNENRSEFFSSVMTNQLTFEKTYGKHFINLTGVAERQRSQSRSISASGQRPDNNIQVIQGVSNPNGNSSLSENLLISYVGRLNYEFASKYLIGASIRRDGSSKFAPGRKWGTFPAVSAGWRLSEESFMKNIPAISELKLRGSYGQTGYNAIGDYDWQPLIQANNTIYPFGNQTQLGSYFNQLGNSDLSWEVTTMSNIGVDASLFNNKISLSAEVYSRQTDGLLLRVPLPESQGYSVNPLANVGSMRNRGFELTAGYNYSSRNFNWNLTGTFDVTRNNVLSLATPNANINSGSNADFGGFDITRTEVGQPIQSFYGWVVDGIFQSKEEVDRYNGIDGDNKSFYQNDKTAAGDIRFRDLDGNGKIDANDRRYLGSFIPKFSYGLNWSGNYKNFDFTVFFQGVQGNKIYNGTKVIGQGQLRLFNATTDVLNAWTPQNTNTDVPRSISGDPNQNSRTSDRFLEDGSYLRLKNLSIGYTIPAAVIGKLTGNVLSKTRVYVSSQNLLTFTRYTGYDPEVSSRNYNLLNNGIDYVQYPQARTVMVGINLAF</sequence>
<dbReference type="Gene3D" id="2.60.40.1120">
    <property type="entry name" value="Carboxypeptidase-like, regulatory domain"/>
    <property type="match status" value="1"/>
</dbReference>
<dbReference type="Pfam" id="PF13715">
    <property type="entry name" value="CarbopepD_reg_2"/>
    <property type="match status" value="1"/>
</dbReference>
<evidence type="ECO:0000259" key="14">
    <source>
        <dbReference type="Pfam" id="PF00593"/>
    </source>
</evidence>
<dbReference type="InterPro" id="IPR037066">
    <property type="entry name" value="Plug_dom_sf"/>
</dbReference>
<evidence type="ECO:0000256" key="9">
    <source>
        <dbReference type="ARBA" id="ARBA00023237"/>
    </source>
</evidence>
<comment type="similarity">
    <text evidence="10 11">Belongs to the TonB-dependent receptor family.</text>
</comment>
<evidence type="ECO:0000259" key="15">
    <source>
        <dbReference type="Pfam" id="PF07715"/>
    </source>
</evidence>
<evidence type="ECO:0000256" key="4">
    <source>
        <dbReference type="ARBA" id="ARBA00022692"/>
    </source>
</evidence>
<dbReference type="SUPFAM" id="SSF56935">
    <property type="entry name" value="Porins"/>
    <property type="match status" value="1"/>
</dbReference>
<evidence type="ECO:0000256" key="3">
    <source>
        <dbReference type="ARBA" id="ARBA00022452"/>
    </source>
</evidence>
<keyword evidence="6 11" id="KW-0798">TonB box</keyword>
<protein>
    <submittedName>
        <fullName evidence="16">TonB-dependent receptor</fullName>
    </submittedName>
</protein>
<comment type="caution">
    <text evidence="16">The sequence shown here is derived from an EMBL/GenBank/DDBJ whole genome shotgun (WGS) entry which is preliminary data.</text>
</comment>
<dbReference type="SUPFAM" id="SSF49464">
    <property type="entry name" value="Carboxypeptidase regulatory domain-like"/>
    <property type="match status" value="1"/>
</dbReference>
<dbReference type="GO" id="GO:0009279">
    <property type="term" value="C:cell outer membrane"/>
    <property type="evidence" value="ECO:0007669"/>
    <property type="project" value="UniProtKB-SubCell"/>
</dbReference>
<dbReference type="NCBIfam" id="TIGR04056">
    <property type="entry name" value="OMP_RagA_SusC"/>
    <property type="match status" value="1"/>
</dbReference>
<feature type="domain" description="TonB-dependent receptor-like beta-barrel" evidence="14">
    <location>
        <begin position="456"/>
        <end position="986"/>
    </location>
</feature>
<keyword evidence="8 16" id="KW-0675">Receptor</keyword>
<dbReference type="InterPro" id="IPR023996">
    <property type="entry name" value="TonB-dep_OMP_SusC/RagA"/>
</dbReference>
<dbReference type="Proteomes" id="UP000290407">
    <property type="component" value="Unassembled WGS sequence"/>
</dbReference>
<dbReference type="GO" id="GO:0015344">
    <property type="term" value="F:siderophore uptake transmembrane transporter activity"/>
    <property type="evidence" value="ECO:0007669"/>
    <property type="project" value="TreeGrafter"/>
</dbReference>
<evidence type="ECO:0000256" key="10">
    <source>
        <dbReference type="PROSITE-ProRule" id="PRU01360"/>
    </source>
</evidence>
<keyword evidence="17" id="KW-1185">Reference proteome</keyword>
<keyword evidence="9 10" id="KW-0998">Cell outer membrane</keyword>
<feature type="chain" id="PRO_5020409054" evidence="13">
    <location>
        <begin position="37"/>
        <end position="1043"/>
    </location>
</feature>
<dbReference type="InterPro" id="IPR039426">
    <property type="entry name" value="TonB-dep_rcpt-like"/>
</dbReference>
<dbReference type="Gene3D" id="2.170.130.10">
    <property type="entry name" value="TonB-dependent receptor, plug domain"/>
    <property type="match status" value="1"/>
</dbReference>
<evidence type="ECO:0000313" key="16">
    <source>
        <dbReference type="EMBL" id="RYC69346.1"/>
    </source>
</evidence>
<dbReference type="Pfam" id="PF07715">
    <property type="entry name" value="Plug"/>
    <property type="match status" value="1"/>
</dbReference>
<dbReference type="GO" id="GO:0044718">
    <property type="term" value="P:siderophore transmembrane transport"/>
    <property type="evidence" value="ECO:0007669"/>
    <property type="project" value="TreeGrafter"/>
</dbReference>